<sequence>MLPPTFLTQTYHSLHSSLKKAMFPPGWRNGLRLAITVTVFMMLGLLLKNSIKITDYAFPILLYASWGAIISILLTNPVLGKSSQTGFHYIVGGMLGGFIGTGLAYSKILPLIIIFVFILIIVSIIVGTYLKAEAAHKLFGLLLVTVLCMPTALPVTGPLEYCIGILVSLTSGVVLNLIISTFVFPSSAIEIIINSMREALDSAVELHLCSWEVMGEAAGQLWQGSRQPASIAVEGSTEHPLMEDLETSRQQEEDAAKLKAANKLAAVRRCEVANAAFLRATRAVEEHLLLADHEVFAGIGFGHHMALPKWMCSWAFRASSAAESSMRMVGWRSPNVIKTQVNQHMVSPAAAEVVVIMDTRQHAEEGQGAVPRNAPSNVSPVQISGALHDAAGARSVEHASLVESNTLPKPQVICFLSCLRRVVRAVWAQQLALSEGFDEEFVSVLRQRYPEGILHELRDAAQSLLHDLADAMLRQGQIFKADRLHAASESLEHFRSCLQQIMEISTQQYSQLVRRIEVGYFPSTASTQDSSSDTALTELERRNSQAQAVLERRTSMGVPLAGLIIQQKQQPQQCPCPVHGDANDENGGVDKTMIVAVTFASTSVAPMLATEDFPISHLVFPPTPEGFRHRLRWHATKFSTKQLLQECSWLLLAMHEMLPLLPGVASCWRQPPSNNN</sequence>
<evidence type="ECO:0000313" key="2">
    <source>
        <dbReference type="EMBL" id="GAX74911.1"/>
    </source>
</evidence>
<comment type="caution">
    <text evidence="2">The sequence shown here is derived from an EMBL/GenBank/DDBJ whole genome shotgun (WGS) entry which is preliminary data.</text>
</comment>
<organism evidence="2 3">
    <name type="scientific">Chlamydomonas eustigma</name>
    <dbReference type="NCBI Taxonomy" id="1157962"/>
    <lineage>
        <taxon>Eukaryota</taxon>
        <taxon>Viridiplantae</taxon>
        <taxon>Chlorophyta</taxon>
        <taxon>core chlorophytes</taxon>
        <taxon>Chlorophyceae</taxon>
        <taxon>CS clade</taxon>
        <taxon>Chlamydomonadales</taxon>
        <taxon>Chlamydomonadaceae</taxon>
        <taxon>Chlamydomonas</taxon>
    </lineage>
</organism>
<dbReference type="STRING" id="1157962.A0A250WVR5"/>
<dbReference type="Proteomes" id="UP000232323">
    <property type="component" value="Unassembled WGS sequence"/>
</dbReference>
<evidence type="ECO:0000313" key="3">
    <source>
        <dbReference type="Proteomes" id="UP000232323"/>
    </source>
</evidence>
<dbReference type="AlphaFoldDB" id="A0A250WVR5"/>
<feature type="transmembrane region" description="Helical" evidence="1">
    <location>
        <begin position="163"/>
        <end position="184"/>
    </location>
</feature>
<proteinExistence type="predicted"/>
<protein>
    <submittedName>
        <fullName evidence="2">Uncharacterized protein</fullName>
    </submittedName>
</protein>
<feature type="transmembrane region" description="Helical" evidence="1">
    <location>
        <begin position="56"/>
        <end position="74"/>
    </location>
</feature>
<evidence type="ECO:0000256" key="1">
    <source>
        <dbReference type="SAM" id="Phobius"/>
    </source>
</evidence>
<accession>A0A250WVR5</accession>
<dbReference type="EMBL" id="BEGY01000009">
    <property type="protein sequence ID" value="GAX74911.1"/>
    <property type="molecule type" value="Genomic_DNA"/>
</dbReference>
<feature type="transmembrane region" description="Helical" evidence="1">
    <location>
        <begin position="30"/>
        <end position="47"/>
    </location>
</feature>
<gene>
    <name evidence="2" type="ORF">CEUSTIGMA_g2357.t1</name>
</gene>
<keyword evidence="1" id="KW-0472">Membrane</keyword>
<feature type="transmembrane region" description="Helical" evidence="1">
    <location>
        <begin position="112"/>
        <end position="132"/>
    </location>
</feature>
<feature type="transmembrane region" description="Helical" evidence="1">
    <location>
        <begin position="86"/>
        <end position="105"/>
    </location>
</feature>
<reference evidence="2 3" key="1">
    <citation type="submission" date="2017-08" db="EMBL/GenBank/DDBJ databases">
        <title>Acidophilic green algal genome provides insights into adaptation to an acidic environment.</title>
        <authorList>
            <person name="Hirooka S."/>
            <person name="Hirose Y."/>
            <person name="Kanesaki Y."/>
            <person name="Higuchi S."/>
            <person name="Fujiwara T."/>
            <person name="Onuma R."/>
            <person name="Era A."/>
            <person name="Ohbayashi R."/>
            <person name="Uzuka A."/>
            <person name="Nozaki H."/>
            <person name="Yoshikawa H."/>
            <person name="Miyagishima S.Y."/>
        </authorList>
    </citation>
    <scope>NUCLEOTIDE SEQUENCE [LARGE SCALE GENOMIC DNA]</scope>
    <source>
        <strain evidence="2 3">NIES-2499</strain>
    </source>
</reference>
<keyword evidence="3" id="KW-1185">Reference proteome</keyword>
<feature type="transmembrane region" description="Helical" evidence="1">
    <location>
        <begin position="138"/>
        <end position="156"/>
    </location>
</feature>
<keyword evidence="1" id="KW-1133">Transmembrane helix</keyword>
<dbReference type="OrthoDB" id="544634at2759"/>
<keyword evidence="1" id="KW-0812">Transmembrane</keyword>
<name>A0A250WVR5_9CHLO</name>